<dbReference type="InterPro" id="IPR011990">
    <property type="entry name" value="TPR-like_helical_dom_sf"/>
</dbReference>
<name>A0A8H4THI3_9HYPO</name>
<dbReference type="OrthoDB" id="10532349at2759"/>
<accession>A0A8H4THI3</accession>
<dbReference type="Gene3D" id="1.25.40.10">
    <property type="entry name" value="Tetratricopeptide repeat domain"/>
    <property type="match status" value="1"/>
</dbReference>
<dbReference type="EMBL" id="JABFAI010000057">
    <property type="protein sequence ID" value="KAF4958108.1"/>
    <property type="molecule type" value="Genomic_DNA"/>
</dbReference>
<reference evidence="1" key="1">
    <citation type="journal article" date="2020" name="BMC Genomics">
        <title>Correction to: Identification and distribution of gene clusters required for synthesis of sphingolipid metabolism inhibitors in diverse species of the filamentous fungus Fusarium.</title>
        <authorList>
            <person name="Kim H.S."/>
            <person name="Lohmar J.M."/>
            <person name="Busman M."/>
            <person name="Brown D.W."/>
            <person name="Naumann T.A."/>
            <person name="Divon H.H."/>
            <person name="Lysoe E."/>
            <person name="Uhlig S."/>
            <person name="Proctor R.H."/>
        </authorList>
    </citation>
    <scope>NUCLEOTIDE SEQUENCE</scope>
    <source>
        <strain evidence="1">NRRL 45417</strain>
    </source>
</reference>
<dbReference type="Proteomes" id="UP000604273">
    <property type="component" value="Unassembled WGS sequence"/>
</dbReference>
<sequence length="176" mass="19846">MCTLSRLHLQIADYAAAEPLAREVLAAAATDSELARLSANDLGRGYRLTTWGACDLVREVAAEGAMTEAFKLAVELLSRQRETRGEYHEDTSQTKKELVFIYPALGFWPEAEPMQRDLLHFMEAEQPEEPEKFDEVCILLEMLVESCGKQGRWDEAEAFGRRVDDALSHILDPVFV</sequence>
<evidence type="ECO:0000313" key="1">
    <source>
        <dbReference type="EMBL" id="KAF4958108.1"/>
    </source>
</evidence>
<keyword evidence="2" id="KW-1185">Reference proteome</keyword>
<proteinExistence type="predicted"/>
<gene>
    <name evidence="1" type="ORF">FGADI_2666</name>
</gene>
<comment type="caution">
    <text evidence="1">The sequence shown here is derived from an EMBL/GenBank/DDBJ whole genome shotgun (WGS) entry which is preliminary data.</text>
</comment>
<organism evidence="1 2">
    <name type="scientific">Fusarium gaditjirri</name>
    <dbReference type="NCBI Taxonomy" id="282569"/>
    <lineage>
        <taxon>Eukaryota</taxon>
        <taxon>Fungi</taxon>
        <taxon>Dikarya</taxon>
        <taxon>Ascomycota</taxon>
        <taxon>Pezizomycotina</taxon>
        <taxon>Sordariomycetes</taxon>
        <taxon>Hypocreomycetidae</taxon>
        <taxon>Hypocreales</taxon>
        <taxon>Nectriaceae</taxon>
        <taxon>Fusarium</taxon>
        <taxon>Fusarium nisikadoi species complex</taxon>
    </lineage>
</organism>
<dbReference type="AlphaFoldDB" id="A0A8H4THI3"/>
<evidence type="ECO:0000313" key="2">
    <source>
        <dbReference type="Proteomes" id="UP000604273"/>
    </source>
</evidence>
<reference evidence="1" key="2">
    <citation type="submission" date="2020-05" db="EMBL/GenBank/DDBJ databases">
        <authorList>
            <person name="Kim H.-S."/>
            <person name="Proctor R.H."/>
            <person name="Brown D.W."/>
        </authorList>
    </citation>
    <scope>NUCLEOTIDE SEQUENCE</scope>
    <source>
        <strain evidence="1">NRRL 45417</strain>
    </source>
</reference>
<protein>
    <submittedName>
        <fullName evidence="1">Uncharacterized protein</fullName>
    </submittedName>
</protein>